<dbReference type="InterPro" id="IPR002081">
    <property type="entry name" value="Cryptochrome/DNA_photolyase_1"/>
</dbReference>
<dbReference type="InterPro" id="IPR006050">
    <property type="entry name" value="DNA_photolyase_N"/>
</dbReference>
<dbReference type="InterPro" id="IPR014729">
    <property type="entry name" value="Rossmann-like_a/b/a_fold"/>
</dbReference>
<keyword evidence="2 5" id="KW-0285">Flavoprotein</keyword>
<feature type="domain" description="Photolyase/cryptochrome alpha/beta" evidence="8">
    <location>
        <begin position="19"/>
        <end position="148"/>
    </location>
</feature>
<dbReference type="EMBL" id="QLLN01000001">
    <property type="protein sequence ID" value="RAJ15333.1"/>
    <property type="molecule type" value="Genomic_DNA"/>
</dbReference>
<evidence type="ECO:0000259" key="8">
    <source>
        <dbReference type="PROSITE" id="PS51645"/>
    </source>
</evidence>
<feature type="site" description="Electron transfer via tryptophanyl radical" evidence="6">
    <location>
        <position position="299"/>
    </location>
</feature>
<accession>A0A327RIJ6</accession>
<dbReference type="InterPro" id="IPR005101">
    <property type="entry name" value="Cryptochr/Photolyase_FAD-bd"/>
</dbReference>
<feature type="site" description="Electron transfer via tryptophanyl radical" evidence="6">
    <location>
        <position position="375"/>
    </location>
</feature>
<dbReference type="GO" id="GO:0006950">
    <property type="term" value="P:response to stress"/>
    <property type="evidence" value="ECO:0007669"/>
    <property type="project" value="UniProtKB-ARBA"/>
</dbReference>
<dbReference type="PRINTS" id="PR00147">
    <property type="entry name" value="DNAPHOTLYASE"/>
</dbReference>
<feature type="binding site" evidence="5">
    <location>
        <begin position="237"/>
        <end position="241"/>
    </location>
    <ligand>
        <name>FAD</name>
        <dbReference type="ChEBI" id="CHEBI:57692"/>
    </ligand>
</feature>
<dbReference type="GO" id="GO:0003904">
    <property type="term" value="F:deoxyribodipyrimidine photo-lyase activity"/>
    <property type="evidence" value="ECO:0007669"/>
    <property type="project" value="TreeGrafter"/>
</dbReference>
<dbReference type="Gene3D" id="1.25.40.80">
    <property type="match status" value="1"/>
</dbReference>
<comment type="similarity">
    <text evidence="7">Belongs to the DNA photolyase family.</text>
</comment>
<dbReference type="Proteomes" id="UP000249696">
    <property type="component" value="Unassembled WGS sequence"/>
</dbReference>
<feature type="binding site" evidence="5">
    <location>
        <begin position="268"/>
        <end position="275"/>
    </location>
    <ligand>
        <name>FAD</name>
        <dbReference type="ChEBI" id="CHEBI:57692"/>
    </ligand>
</feature>
<name>A0A327RIJ6_9FLAO</name>
<dbReference type="InterPro" id="IPR036134">
    <property type="entry name" value="Crypto/Photolyase_FAD-like_sf"/>
</dbReference>
<comment type="cofactor">
    <cofactor evidence="5">
        <name>FAD</name>
        <dbReference type="ChEBI" id="CHEBI:57692"/>
    </cofactor>
    <text evidence="5">Binds 1 FAD per subunit.</text>
</comment>
<dbReference type="SUPFAM" id="SSF52425">
    <property type="entry name" value="Cryptochrome/photolyase, N-terminal domain"/>
    <property type="match status" value="1"/>
</dbReference>
<evidence type="ECO:0000256" key="4">
    <source>
        <dbReference type="ARBA" id="ARBA00022991"/>
    </source>
</evidence>
<feature type="binding site" evidence="5">
    <location>
        <position position="225"/>
    </location>
    <ligand>
        <name>FAD</name>
        <dbReference type="ChEBI" id="CHEBI:57692"/>
    </ligand>
</feature>
<evidence type="ECO:0000256" key="6">
    <source>
        <dbReference type="PIRSR" id="PIRSR602081-2"/>
    </source>
</evidence>
<dbReference type="AlphaFoldDB" id="A0A327RIJ6"/>
<dbReference type="PROSITE" id="PS51645">
    <property type="entry name" value="PHR_CRY_ALPHA_BETA"/>
    <property type="match status" value="1"/>
</dbReference>
<dbReference type="PANTHER" id="PTHR11455">
    <property type="entry name" value="CRYPTOCHROME"/>
    <property type="match status" value="1"/>
</dbReference>
<dbReference type="Pfam" id="PF03441">
    <property type="entry name" value="FAD_binding_7"/>
    <property type="match status" value="1"/>
</dbReference>
<dbReference type="GO" id="GO:0071949">
    <property type="term" value="F:FAD binding"/>
    <property type="evidence" value="ECO:0007669"/>
    <property type="project" value="TreeGrafter"/>
</dbReference>
<feature type="site" description="Electron transfer via tryptophanyl radical" evidence="6">
    <location>
        <position position="352"/>
    </location>
</feature>
<dbReference type="SUPFAM" id="SSF48173">
    <property type="entry name" value="Cryptochrome/photolyase FAD-binding domain"/>
    <property type="match status" value="1"/>
</dbReference>
<keyword evidence="4 7" id="KW-0157">Chromophore</keyword>
<dbReference type="OrthoDB" id="9772484at2"/>
<keyword evidence="9" id="KW-0456">Lyase</keyword>
<evidence type="ECO:0000256" key="7">
    <source>
        <dbReference type="RuleBase" id="RU004182"/>
    </source>
</evidence>
<evidence type="ECO:0000256" key="2">
    <source>
        <dbReference type="ARBA" id="ARBA00022630"/>
    </source>
</evidence>
<dbReference type="PROSITE" id="PS00394">
    <property type="entry name" value="DNA_PHOTOLYASES_1_1"/>
    <property type="match status" value="1"/>
</dbReference>
<evidence type="ECO:0000313" key="9">
    <source>
        <dbReference type="EMBL" id="RAJ15333.1"/>
    </source>
</evidence>
<comment type="caution">
    <text evidence="9">The sequence shown here is derived from an EMBL/GenBank/DDBJ whole genome shotgun (WGS) entry which is preliminary data.</text>
</comment>
<dbReference type="InterPro" id="IPR018394">
    <property type="entry name" value="DNA_photolyase_1_CS_C"/>
</dbReference>
<protein>
    <submittedName>
        <fullName evidence="9">Deoxyribodipyrimidine photo-lyase</fullName>
    </submittedName>
</protein>
<evidence type="ECO:0000256" key="5">
    <source>
        <dbReference type="PIRSR" id="PIRSR602081-1"/>
    </source>
</evidence>
<evidence type="ECO:0000256" key="3">
    <source>
        <dbReference type="ARBA" id="ARBA00022827"/>
    </source>
</evidence>
<dbReference type="InterPro" id="IPR036155">
    <property type="entry name" value="Crypto/Photolyase_N_sf"/>
</dbReference>
<gene>
    <name evidence="9" type="ORF">LV92_00026</name>
</gene>
<dbReference type="PANTHER" id="PTHR11455:SF9">
    <property type="entry name" value="CRYPTOCHROME CIRCADIAN CLOCK 5 ISOFORM X1"/>
    <property type="match status" value="1"/>
</dbReference>
<dbReference type="Pfam" id="PF00875">
    <property type="entry name" value="DNA_photolyase"/>
    <property type="match status" value="1"/>
</dbReference>
<organism evidence="9 10">
    <name type="scientific">Arenibacter echinorum</name>
    <dbReference type="NCBI Taxonomy" id="440515"/>
    <lineage>
        <taxon>Bacteria</taxon>
        <taxon>Pseudomonadati</taxon>
        <taxon>Bacteroidota</taxon>
        <taxon>Flavobacteriia</taxon>
        <taxon>Flavobacteriales</taxon>
        <taxon>Flavobacteriaceae</taxon>
        <taxon>Arenibacter</taxon>
    </lineage>
</organism>
<evidence type="ECO:0000256" key="1">
    <source>
        <dbReference type="ARBA" id="ARBA00001932"/>
    </source>
</evidence>
<dbReference type="Gene3D" id="1.10.579.10">
    <property type="entry name" value="DNA Cyclobutane Dipyrimidine Photolyase, subunit A, domain 3"/>
    <property type="match status" value="1"/>
</dbReference>
<keyword evidence="3 5" id="KW-0274">FAD</keyword>
<dbReference type="GO" id="GO:0006139">
    <property type="term" value="P:nucleobase-containing compound metabolic process"/>
    <property type="evidence" value="ECO:0007669"/>
    <property type="project" value="UniProtKB-ARBA"/>
</dbReference>
<evidence type="ECO:0000313" key="10">
    <source>
        <dbReference type="Proteomes" id="UP000249696"/>
    </source>
</evidence>
<feature type="binding site" evidence="5">
    <location>
        <position position="265"/>
    </location>
    <ligand>
        <name>FAD</name>
        <dbReference type="ChEBI" id="CHEBI:57692"/>
    </ligand>
</feature>
<dbReference type="RefSeq" id="WP_111621674.1">
    <property type="nucleotide sequence ID" value="NZ_QLLN01000001.1"/>
</dbReference>
<proteinExistence type="inferred from homology"/>
<keyword evidence="10" id="KW-1185">Reference proteome</keyword>
<reference evidence="9 10" key="1">
    <citation type="submission" date="2018-06" db="EMBL/GenBank/DDBJ databases">
        <title>Genomic Encyclopedia of Archaeal and Bacterial Type Strains, Phase II (KMG-II): from individual species to whole genera.</title>
        <authorList>
            <person name="Goeker M."/>
        </authorList>
    </citation>
    <scope>NUCLEOTIDE SEQUENCE [LARGE SCALE GENOMIC DNA]</scope>
    <source>
        <strain evidence="9 10">DSM 23522</strain>
    </source>
</reference>
<sequence>MVPNTSNEHNSALSKDKTPIAVFWFRRDLRIEDNTALAEALNNDVPVLPIFIYDRLILNELPENDARVNFINQTILKIKNTLKSHGSDILCLDGEPATIWKELISNFDIAAVYTNRDYEPYAIGRDKEIAQLLAKKDIPFFSFKDQVIFEKSEIVKNDEDPYTVFTPYKNKWLAKFEEENPIQLKNPKLNKFHKGDYPSISLEDIGFKKSDIQVQDFDLTQLHRYGDQRDFPYEDSTSYLSPHLRFGTISIRQVIAQIDKKYEVFLSELIWREFFMQILFHYPKVVTQNFRSKYDNIQWRNNKEEFHLWCQGKTGYPMVDAGMRQLNKTGFMHNRVRMITAGFLCKHLLIDWRWGESYFAEKLLDYELSSNNGNWQWAAGTGCDAAPYFRIFNPQSQQKKFDKDYKYVRKWIPEFDSFEYPDPIVEHKFARERALKAYKIGIES</sequence>
<comment type="cofactor">
    <cofactor evidence="1">
        <name>(6R)-5,10-methylene-5,6,7,8-tetrahydrofolate</name>
        <dbReference type="ChEBI" id="CHEBI:15636"/>
    </cofactor>
</comment>
<dbReference type="Gene3D" id="3.40.50.620">
    <property type="entry name" value="HUPs"/>
    <property type="match status" value="1"/>
</dbReference>
<dbReference type="GO" id="GO:0003677">
    <property type="term" value="F:DNA binding"/>
    <property type="evidence" value="ECO:0007669"/>
    <property type="project" value="TreeGrafter"/>
</dbReference>